<dbReference type="GO" id="GO:0004867">
    <property type="term" value="F:serine-type endopeptidase inhibitor activity"/>
    <property type="evidence" value="ECO:0007669"/>
    <property type="project" value="InterPro"/>
</dbReference>
<gene>
    <name evidence="1" type="ORF">N0V93_005199</name>
</gene>
<dbReference type="CDD" id="cd23428">
    <property type="entry name" value="beta-trefoil_Ricin_SPI"/>
    <property type="match status" value="1"/>
</dbReference>
<dbReference type="Gene3D" id="2.80.10.50">
    <property type="match status" value="1"/>
</dbReference>
<name>A0A9W9CXU1_9PEZI</name>
<sequence>MQLTNGLYLISTIATNPWGERWVQRNLAEDRSLLPKPVSVQPANVTPFQWTVQKTGEDKFSLSASHGTGTSSTWTIDEDGKLFSALSDNYPPEEWTVSQCARCDEGIFVVTNGTGHYWKTPVPGEGSQILIEDVILPAIFPPIYPSDLLFNFTQLIS</sequence>
<dbReference type="Pfam" id="PF16850">
    <property type="entry name" value="Inhibitor_I66"/>
    <property type="match status" value="1"/>
</dbReference>
<reference evidence="1" key="1">
    <citation type="submission" date="2022-10" db="EMBL/GenBank/DDBJ databases">
        <title>Tapping the CABI collections for fungal endophytes: first genome assemblies for Collariella, Neodidymelliopsis, Ascochyta clinopodiicola, Didymella pomorum, Didymosphaeria variabile, Neocosmospora piperis and Neocucurbitaria cava.</title>
        <authorList>
            <person name="Hill R."/>
        </authorList>
    </citation>
    <scope>NUCLEOTIDE SEQUENCE</scope>
    <source>
        <strain evidence="1">IMI 355082</strain>
    </source>
</reference>
<accession>A0A9W9CXU1</accession>
<proteinExistence type="predicted"/>
<dbReference type="InterPro" id="IPR031755">
    <property type="entry name" value="Inhibitor_I66"/>
</dbReference>
<protein>
    <submittedName>
        <fullName evidence="1">Uncharacterized protein</fullName>
    </submittedName>
</protein>
<dbReference type="EMBL" id="JAPEVB010000003">
    <property type="protein sequence ID" value="KAJ4391580.1"/>
    <property type="molecule type" value="Genomic_DNA"/>
</dbReference>
<evidence type="ECO:0000313" key="1">
    <source>
        <dbReference type="EMBL" id="KAJ4391580.1"/>
    </source>
</evidence>
<keyword evidence="2" id="KW-1185">Reference proteome</keyword>
<dbReference type="Proteomes" id="UP001140453">
    <property type="component" value="Unassembled WGS sequence"/>
</dbReference>
<evidence type="ECO:0000313" key="2">
    <source>
        <dbReference type="Proteomes" id="UP001140453"/>
    </source>
</evidence>
<dbReference type="AlphaFoldDB" id="A0A9W9CXU1"/>
<organism evidence="1 2">
    <name type="scientific">Gnomoniopsis smithogilvyi</name>
    <dbReference type="NCBI Taxonomy" id="1191159"/>
    <lineage>
        <taxon>Eukaryota</taxon>
        <taxon>Fungi</taxon>
        <taxon>Dikarya</taxon>
        <taxon>Ascomycota</taxon>
        <taxon>Pezizomycotina</taxon>
        <taxon>Sordariomycetes</taxon>
        <taxon>Sordariomycetidae</taxon>
        <taxon>Diaporthales</taxon>
        <taxon>Gnomoniaceae</taxon>
        <taxon>Gnomoniopsis</taxon>
    </lineage>
</organism>
<comment type="caution">
    <text evidence="1">The sequence shown here is derived from an EMBL/GenBank/DDBJ whole genome shotgun (WGS) entry which is preliminary data.</text>
</comment>
<dbReference type="OrthoDB" id="5173393at2759"/>